<feature type="region of interest" description="Disordered" evidence="8">
    <location>
        <begin position="766"/>
        <end position="788"/>
    </location>
</feature>
<proteinExistence type="predicted"/>
<evidence type="ECO:0000256" key="7">
    <source>
        <dbReference type="ARBA" id="ARBA00023242"/>
    </source>
</evidence>
<sequence>MSNEREKRARLSHACDRCRKRHVKCDGDYPICGNCKSVNGECSYSHPGSKRGYVETIDDRLNKIEQVLSKYLEGVDTQQQYSKSSVTKDINNDPELDVHDIVNMAKSLKIKESSETAQVLSDSMSPSILKLNTRYVTPKKKEVSDVTFNSNLSPKGSMEDLQNSSKESKKIQSLEPPLPKVYRGSKELPPKDLFDHLIQTYLSYGYSSRGPIIHKPTFIKQLRDKNNQPSLLLLNAIFAVASIFSDDTRTRTDPDDPGTAGDIFWTRALSLLDDFMDRGRLSTVQAIRTRVFWAAMNAEVLVCASFGKPLPVYDYNTKFPYEIDDDGDEAQDVVNYMHYSKLMKIYGNVLQSKSYFSQPGALRNTLPAIDAALSSWVLALPPHLQYNPDYSDQNSISVFCSYLNQMYNTVVISLHRPYIDSDEFPNFNSRDICIKAAINITKLSNYIPVDSQGIYLTFSASAYCLVQAATMHILNIGDPDYSHIGQKYMEQTFKSLRKIAQGVRLGHGHCGVDDAINMLEYLYQDSADGDSIRSASLSIIKTEKSPMLLDRTQQQQPSSTSLSLGPRKPLSVEHLQYQRQQTHQNMQAHARPPVVPSSGYYNTNNFNPNMMEFTQNSQIYLGEWDVVGVGNSHHQIPTTGSSPSPSTINHNQTSANVSVLGNSTSPNHPNSPPGSNGNPTSIHQDQSSNYLSYPMNDDQNTSNLFINGSHAMINGNTVQDLGALGQNNVDGTNINVNENNIDNNNSPHHQMMVPPHPHHPMLIQPASHSQSFSNSSTSHHVWVQQQQW</sequence>
<feature type="compositionally biased region" description="Polar residues" evidence="8">
    <location>
        <begin position="648"/>
        <end position="660"/>
    </location>
</feature>
<dbReference type="GO" id="GO:0000981">
    <property type="term" value="F:DNA-binding transcription factor activity, RNA polymerase II-specific"/>
    <property type="evidence" value="ECO:0007669"/>
    <property type="project" value="InterPro"/>
</dbReference>
<evidence type="ECO:0000256" key="8">
    <source>
        <dbReference type="SAM" id="MobiDB-lite"/>
    </source>
</evidence>
<evidence type="ECO:0000256" key="2">
    <source>
        <dbReference type="ARBA" id="ARBA00022723"/>
    </source>
</evidence>
<dbReference type="SMART" id="SM00066">
    <property type="entry name" value="GAL4"/>
    <property type="match status" value="1"/>
</dbReference>
<reference evidence="10" key="1">
    <citation type="submission" date="2021-06" db="EMBL/GenBank/DDBJ databases">
        <authorList>
            <person name="Kallberg Y."/>
            <person name="Tangrot J."/>
            <person name="Rosling A."/>
        </authorList>
    </citation>
    <scope>NUCLEOTIDE SEQUENCE</scope>
    <source>
        <strain evidence="10">87-6 pot B 2015</strain>
    </source>
</reference>
<dbReference type="GO" id="GO:0006351">
    <property type="term" value="P:DNA-templated transcription"/>
    <property type="evidence" value="ECO:0007669"/>
    <property type="project" value="InterPro"/>
</dbReference>
<dbReference type="PROSITE" id="PS50048">
    <property type="entry name" value="ZN2_CY6_FUNGAL_2"/>
    <property type="match status" value="1"/>
</dbReference>
<organism evidence="10 11">
    <name type="scientific">Funneliformis mosseae</name>
    <name type="common">Endomycorrhizal fungus</name>
    <name type="synonym">Glomus mosseae</name>
    <dbReference type="NCBI Taxonomy" id="27381"/>
    <lineage>
        <taxon>Eukaryota</taxon>
        <taxon>Fungi</taxon>
        <taxon>Fungi incertae sedis</taxon>
        <taxon>Mucoromycota</taxon>
        <taxon>Glomeromycotina</taxon>
        <taxon>Glomeromycetes</taxon>
        <taxon>Glomerales</taxon>
        <taxon>Glomeraceae</taxon>
        <taxon>Funneliformis</taxon>
    </lineage>
</organism>
<dbReference type="PANTHER" id="PTHR31313:SF81">
    <property type="entry name" value="TY1 ENHANCER ACTIVATOR"/>
    <property type="match status" value="1"/>
</dbReference>
<dbReference type="EMBL" id="CAJVPP010001542">
    <property type="protein sequence ID" value="CAG8561141.1"/>
    <property type="molecule type" value="Genomic_DNA"/>
</dbReference>
<evidence type="ECO:0000256" key="4">
    <source>
        <dbReference type="ARBA" id="ARBA00023015"/>
    </source>
</evidence>
<evidence type="ECO:0000259" key="9">
    <source>
        <dbReference type="PROSITE" id="PS50048"/>
    </source>
</evidence>
<dbReference type="CDD" id="cd00067">
    <property type="entry name" value="GAL4"/>
    <property type="match status" value="1"/>
</dbReference>
<dbReference type="CDD" id="cd12148">
    <property type="entry name" value="fungal_TF_MHR"/>
    <property type="match status" value="1"/>
</dbReference>
<dbReference type="Pfam" id="PF00172">
    <property type="entry name" value="Zn_clus"/>
    <property type="match status" value="1"/>
</dbReference>
<evidence type="ECO:0000256" key="5">
    <source>
        <dbReference type="ARBA" id="ARBA00023125"/>
    </source>
</evidence>
<protein>
    <submittedName>
        <fullName evidence="10">9326_t:CDS:1</fullName>
    </submittedName>
</protein>
<feature type="domain" description="Zn(2)-C6 fungal-type" evidence="9">
    <location>
        <begin position="14"/>
        <end position="44"/>
    </location>
</feature>
<dbReference type="InterPro" id="IPR036864">
    <property type="entry name" value="Zn2-C6_fun-type_DNA-bd_sf"/>
</dbReference>
<keyword evidence="7" id="KW-0539">Nucleus</keyword>
<keyword evidence="4" id="KW-0805">Transcription regulation</keyword>
<keyword evidence="6" id="KW-0804">Transcription</keyword>
<dbReference type="GO" id="GO:0005634">
    <property type="term" value="C:nucleus"/>
    <property type="evidence" value="ECO:0007669"/>
    <property type="project" value="UniProtKB-SubCell"/>
</dbReference>
<keyword evidence="5" id="KW-0238">DNA-binding</keyword>
<feature type="compositionally biased region" description="Polar residues" evidence="8">
    <location>
        <begin position="577"/>
        <end position="587"/>
    </location>
</feature>
<dbReference type="GO" id="GO:0008270">
    <property type="term" value="F:zinc ion binding"/>
    <property type="evidence" value="ECO:0007669"/>
    <property type="project" value="InterPro"/>
</dbReference>
<feature type="compositionally biased region" description="Polar residues" evidence="8">
    <location>
        <begin position="682"/>
        <end position="696"/>
    </location>
</feature>
<feature type="region of interest" description="Disordered" evidence="8">
    <location>
        <begin position="147"/>
        <end position="182"/>
    </location>
</feature>
<dbReference type="Pfam" id="PF04082">
    <property type="entry name" value="Fungal_trans"/>
    <property type="match status" value="1"/>
</dbReference>
<dbReference type="PROSITE" id="PS00463">
    <property type="entry name" value="ZN2_CY6_FUNGAL_1"/>
    <property type="match status" value="1"/>
</dbReference>
<dbReference type="InterPro" id="IPR051615">
    <property type="entry name" value="Transcr_Regulatory_Elem"/>
</dbReference>
<keyword evidence="3" id="KW-0862">Zinc</keyword>
<dbReference type="GO" id="GO:0003677">
    <property type="term" value="F:DNA binding"/>
    <property type="evidence" value="ECO:0007669"/>
    <property type="project" value="UniProtKB-KW"/>
</dbReference>
<feature type="region of interest" description="Disordered" evidence="8">
    <location>
        <begin position="546"/>
        <end position="601"/>
    </location>
</feature>
<evidence type="ECO:0000256" key="6">
    <source>
        <dbReference type="ARBA" id="ARBA00023163"/>
    </source>
</evidence>
<feature type="compositionally biased region" description="Low complexity" evidence="8">
    <location>
        <begin position="661"/>
        <end position="681"/>
    </location>
</feature>
<comment type="subcellular location">
    <subcellularLocation>
        <location evidence="1">Nucleus</location>
    </subcellularLocation>
</comment>
<dbReference type="SUPFAM" id="SSF57701">
    <property type="entry name" value="Zn2/Cys6 DNA-binding domain"/>
    <property type="match status" value="1"/>
</dbReference>
<dbReference type="PANTHER" id="PTHR31313">
    <property type="entry name" value="TY1 ENHANCER ACTIVATOR"/>
    <property type="match status" value="1"/>
</dbReference>
<evidence type="ECO:0000256" key="1">
    <source>
        <dbReference type="ARBA" id="ARBA00004123"/>
    </source>
</evidence>
<feature type="compositionally biased region" description="Low complexity" evidence="8">
    <location>
        <begin position="767"/>
        <end position="780"/>
    </location>
</feature>
<keyword evidence="2" id="KW-0479">Metal-binding</keyword>
<evidence type="ECO:0000256" key="3">
    <source>
        <dbReference type="ARBA" id="ARBA00022833"/>
    </source>
</evidence>
<dbReference type="Proteomes" id="UP000789375">
    <property type="component" value="Unassembled WGS sequence"/>
</dbReference>
<dbReference type="InterPro" id="IPR001138">
    <property type="entry name" value="Zn2Cys6_DnaBD"/>
</dbReference>
<feature type="compositionally biased region" description="Low complexity" evidence="8">
    <location>
        <begin position="637"/>
        <end position="647"/>
    </location>
</feature>
<dbReference type="InterPro" id="IPR007219">
    <property type="entry name" value="XnlR_reg_dom"/>
</dbReference>
<feature type="compositionally biased region" description="Polar residues" evidence="8">
    <location>
        <begin position="147"/>
        <end position="165"/>
    </location>
</feature>
<feature type="region of interest" description="Disordered" evidence="8">
    <location>
        <begin position="632"/>
        <end position="696"/>
    </location>
</feature>
<dbReference type="Gene3D" id="4.10.240.10">
    <property type="entry name" value="Zn(2)-C6 fungal-type DNA-binding domain"/>
    <property type="match status" value="1"/>
</dbReference>
<comment type="caution">
    <text evidence="10">The sequence shown here is derived from an EMBL/GenBank/DDBJ whole genome shotgun (WGS) entry which is preliminary data.</text>
</comment>
<evidence type="ECO:0000313" key="11">
    <source>
        <dbReference type="Proteomes" id="UP000789375"/>
    </source>
</evidence>
<accession>A0A9N9FWH2</accession>
<name>A0A9N9FWH2_FUNMO</name>
<dbReference type="AlphaFoldDB" id="A0A9N9FWH2"/>
<gene>
    <name evidence="10" type="ORF">FMOSSE_LOCUS6967</name>
</gene>
<evidence type="ECO:0000313" key="10">
    <source>
        <dbReference type="EMBL" id="CAG8561141.1"/>
    </source>
</evidence>
<feature type="compositionally biased region" description="Low complexity" evidence="8">
    <location>
        <begin position="552"/>
        <end position="564"/>
    </location>
</feature>
<keyword evidence="11" id="KW-1185">Reference proteome</keyword>